<evidence type="ECO:0000256" key="1">
    <source>
        <dbReference type="SAM" id="MobiDB-lite"/>
    </source>
</evidence>
<feature type="compositionally biased region" description="Polar residues" evidence="1">
    <location>
        <begin position="494"/>
        <end position="506"/>
    </location>
</feature>
<sequence length="520" mass="58990">MLRLEKNYFENLYSATDVCDDDRVLGLAENRITSSMNDKLLQPFTEEDISHAIRTMYALKAPGVDGFPALFYHRYWHIIGPEISEYCLSVLRGLNGETSERFIPSRGLRQGDPLSPYLFLICAEVADGLIWRIGNGNSVNIWNDPWLPGHRHNRLTVQTINTSWTTVNQLIDLENYTWKKEVLCRLIDDDQMNRILSIPLACREMQDMLVWKHEATGEYSVRNGYRALITNQLQIRDYNGTNVDNYKIFFHLLWELPIPAKIKIHMWRLFNNFLPHLTNLAQRRLMIDVTCPLCKEAPEDSAHLDFIGFIKGYCQEISLCQSKLKVSSTAIVHQLWRPPDSGDSLTTIKKIVSVGEDRSVLRPILNSIRALETQFEKVSYCFVPRAVNRAAHALVLEGKRHWYPCFWAHDLPESVKLVMVADWKDWVLSRISLVLTTIVSRVPMRIALLAKNKLGFVDGLAPFSEATVMLSTTGGGTDRRGFNGSMTANSRIAESDMVSGSTNSPGASVLPAPAPSFTSE</sequence>
<evidence type="ECO:0000313" key="4">
    <source>
        <dbReference type="EMBL" id="KAH1106793.1"/>
    </source>
</evidence>
<accession>A0A9D3W1Z3</accession>
<name>A0A9D3W1Z3_9ROSI</name>
<dbReference type="Pfam" id="PF13966">
    <property type="entry name" value="zf-RVT"/>
    <property type="match status" value="1"/>
</dbReference>
<feature type="region of interest" description="Disordered" evidence="1">
    <location>
        <begin position="494"/>
        <end position="520"/>
    </location>
</feature>
<dbReference type="GO" id="GO:0004523">
    <property type="term" value="F:RNA-DNA hybrid ribonuclease activity"/>
    <property type="evidence" value="ECO:0007669"/>
    <property type="project" value="InterPro"/>
</dbReference>
<dbReference type="InterPro" id="IPR002156">
    <property type="entry name" value="RNaseH_domain"/>
</dbReference>
<evidence type="ECO:0000259" key="2">
    <source>
        <dbReference type="Pfam" id="PF13456"/>
    </source>
</evidence>
<reference evidence="4 5" key="1">
    <citation type="journal article" date="2021" name="Plant Biotechnol. J.">
        <title>Multi-omics assisted identification of the key and species-specific regulatory components of drought-tolerant mechanisms in Gossypium stocksii.</title>
        <authorList>
            <person name="Yu D."/>
            <person name="Ke L."/>
            <person name="Zhang D."/>
            <person name="Wu Y."/>
            <person name="Sun Y."/>
            <person name="Mei J."/>
            <person name="Sun J."/>
            <person name="Sun Y."/>
        </authorList>
    </citation>
    <scope>NUCLEOTIDE SEQUENCE [LARGE SCALE GENOMIC DNA]</scope>
    <source>
        <strain evidence="5">cv. E1</strain>
        <tissue evidence="4">Leaf</tissue>
    </source>
</reference>
<dbReference type="InterPro" id="IPR052343">
    <property type="entry name" value="Retrotransposon-Effector_Assoc"/>
</dbReference>
<dbReference type="GO" id="GO:0003676">
    <property type="term" value="F:nucleic acid binding"/>
    <property type="evidence" value="ECO:0007669"/>
    <property type="project" value="InterPro"/>
</dbReference>
<feature type="domain" description="RNase H type-1" evidence="2">
    <location>
        <begin position="342"/>
        <end position="395"/>
    </location>
</feature>
<comment type="caution">
    <text evidence="4">The sequence shown here is derived from an EMBL/GenBank/DDBJ whole genome shotgun (WGS) entry which is preliminary data.</text>
</comment>
<dbReference type="PANTHER" id="PTHR46890">
    <property type="entry name" value="NON-LTR RETROLELEMENT REVERSE TRANSCRIPTASE-LIKE PROTEIN-RELATED"/>
    <property type="match status" value="1"/>
</dbReference>
<keyword evidence="5" id="KW-1185">Reference proteome</keyword>
<dbReference type="OrthoDB" id="1110547at2759"/>
<dbReference type="EMBL" id="JAIQCV010000004">
    <property type="protein sequence ID" value="KAH1106793.1"/>
    <property type="molecule type" value="Genomic_DNA"/>
</dbReference>
<dbReference type="Proteomes" id="UP000828251">
    <property type="component" value="Unassembled WGS sequence"/>
</dbReference>
<protein>
    <recommendedName>
        <fullName evidence="6">Reverse transcriptase</fullName>
    </recommendedName>
</protein>
<proteinExistence type="predicted"/>
<feature type="domain" description="Reverse transcriptase zinc-binding" evidence="3">
    <location>
        <begin position="219"/>
        <end position="304"/>
    </location>
</feature>
<dbReference type="InterPro" id="IPR026960">
    <property type="entry name" value="RVT-Znf"/>
</dbReference>
<organism evidence="4 5">
    <name type="scientific">Gossypium stocksii</name>
    <dbReference type="NCBI Taxonomy" id="47602"/>
    <lineage>
        <taxon>Eukaryota</taxon>
        <taxon>Viridiplantae</taxon>
        <taxon>Streptophyta</taxon>
        <taxon>Embryophyta</taxon>
        <taxon>Tracheophyta</taxon>
        <taxon>Spermatophyta</taxon>
        <taxon>Magnoliopsida</taxon>
        <taxon>eudicotyledons</taxon>
        <taxon>Gunneridae</taxon>
        <taxon>Pentapetalae</taxon>
        <taxon>rosids</taxon>
        <taxon>malvids</taxon>
        <taxon>Malvales</taxon>
        <taxon>Malvaceae</taxon>
        <taxon>Malvoideae</taxon>
        <taxon>Gossypium</taxon>
    </lineage>
</organism>
<dbReference type="PANTHER" id="PTHR46890:SF48">
    <property type="entry name" value="RNA-DIRECTED DNA POLYMERASE"/>
    <property type="match status" value="1"/>
</dbReference>
<evidence type="ECO:0000259" key="3">
    <source>
        <dbReference type="Pfam" id="PF13966"/>
    </source>
</evidence>
<evidence type="ECO:0000313" key="5">
    <source>
        <dbReference type="Proteomes" id="UP000828251"/>
    </source>
</evidence>
<dbReference type="AlphaFoldDB" id="A0A9D3W1Z3"/>
<gene>
    <name evidence="4" type="ORF">J1N35_010561</name>
</gene>
<dbReference type="Pfam" id="PF13456">
    <property type="entry name" value="RVT_3"/>
    <property type="match status" value="1"/>
</dbReference>
<evidence type="ECO:0008006" key="6">
    <source>
        <dbReference type="Google" id="ProtNLM"/>
    </source>
</evidence>